<organism evidence="2 3">
    <name type="scientific">Sphaerobolus stellatus (strain SS14)</name>
    <dbReference type="NCBI Taxonomy" id="990650"/>
    <lineage>
        <taxon>Eukaryota</taxon>
        <taxon>Fungi</taxon>
        <taxon>Dikarya</taxon>
        <taxon>Basidiomycota</taxon>
        <taxon>Agaricomycotina</taxon>
        <taxon>Agaricomycetes</taxon>
        <taxon>Phallomycetidae</taxon>
        <taxon>Geastrales</taxon>
        <taxon>Sphaerobolaceae</taxon>
        <taxon>Sphaerobolus</taxon>
    </lineage>
</organism>
<dbReference type="InterPro" id="IPR054416">
    <property type="entry name" value="GST_UstS-like_C"/>
</dbReference>
<gene>
    <name evidence="2" type="ORF">M422DRAFT_780904</name>
</gene>
<dbReference type="OrthoDB" id="4951845at2759"/>
<dbReference type="InterPro" id="IPR036282">
    <property type="entry name" value="Glutathione-S-Trfase_C_sf"/>
</dbReference>
<dbReference type="Gene3D" id="3.40.30.10">
    <property type="entry name" value="Glutaredoxin"/>
    <property type="match status" value="1"/>
</dbReference>
<dbReference type="SUPFAM" id="SSF47616">
    <property type="entry name" value="GST C-terminal domain-like"/>
    <property type="match status" value="1"/>
</dbReference>
<evidence type="ECO:0000259" key="1">
    <source>
        <dbReference type="PROSITE" id="PS50404"/>
    </source>
</evidence>
<evidence type="ECO:0000313" key="2">
    <source>
        <dbReference type="EMBL" id="KIJ39893.1"/>
    </source>
</evidence>
<dbReference type="Proteomes" id="UP000054279">
    <property type="component" value="Unassembled WGS sequence"/>
</dbReference>
<proteinExistence type="predicted"/>
<dbReference type="Pfam" id="PF22041">
    <property type="entry name" value="GST_C_7"/>
    <property type="match status" value="1"/>
</dbReference>
<reference evidence="2 3" key="1">
    <citation type="submission" date="2014-06" db="EMBL/GenBank/DDBJ databases">
        <title>Evolutionary Origins and Diversification of the Mycorrhizal Mutualists.</title>
        <authorList>
            <consortium name="DOE Joint Genome Institute"/>
            <consortium name="Mycorrhizal Genomics Consortium"/>
            <person name="Kohler A."/>
            <person name="Kuo A."/>
            <person name="Nagy L.G."/>
            <person name="Floudas D."/>
            <person name="Copeland A."/>
            <person name="Barry K.W."/>
            <person name="Cichocki N."/>
            <person name="Veneault-Fourrey C."/>
            <person name="LaButti K."/>
            <person name="Lindquist E.A."/>
            <person name="Lipzen A."/>
            <person name="Lundell T."/>
            <person name="Morin E."/>
            <person name="Murat C."/>
            <person name="Riley R."/>
            <person name="Ohm R."/>
            <person name="Sun H."/>
            <person name="Tunlid A."/>
            <person name="Henrissat B."/>
            <person name="Grigoriev I.V."/>
            <person name="Hibbett D.S."/>
            <person name="Martin F."/>
        </authorList>
    </citation>
    <scope>NUCLEOTIDE SEQUENCE [LARGE SCALE GENOMIC DNA]</scope>
    <source>
        <strain evidence="2 3">SS14</strain>
    </source>
</reference>
<feature type="domain" description="GST N-terminal" evidence="1">
    <location>
        <begin position="13"/>
        <end position="110"/>
    </location>
</feature>
<name>A0A0C9U9X9_SPHS4</name>
<keyword evidence="3" id="KW-1185">Reference proteome</keyword>
<accession>A0A0C9U9X9</accession>
<dbReference type="InterPro" id="IPR036249">
    <property type="entry name" value="Thioredoxin-like_sf"/>
</dbReference>
<dbReference type="AlphaFoldDB" id="A0A0C9U9X9"/>
<dbReference type="EMBL" id="KN837148">
    <property type="protein sequence ID" value="KIJ39893.1"/>
    <property type="molecule type" value="Genomic_DNA"/>
</dbReference>
<protein>
    <recommendedName>
        <fullName evidence="1">GST N-terminal domain-containing protein</fullName>
    </recommendedName>
</protein>
<dbReference type="PROSITE" id="PS50404">
    <property type="entry name" value="GST_NTER"/>
    <property type="match status" value="1"/>
</dbReference>
<evidence type="ECO:0000313" key="3">
    <source>
        <dbReference type="Proteomes" id="UP000054279"/>
    </source>
</evidence>
<dbReference type="Pfam" id="PF13409">
    <property type="entry name" value="GST_N_2"/>
    <property type="match status" value="1"/>
</dbReference>
<dbReference type="Gene3D" id="1.20.1050.10">
    <property type="match status" value="1"/>
</dbReference>
<dbReference type="SUPFAM" id="SSF52833">
    <property type="entry name" value="Thioredoxin-like"/>
    <property type="match status" value="1"/>
</dbReference>
<dbReference type="InterPro" id="IPR004045">
    <property type="entry name" value="Glutathione_S-Trfase_N"/>
</dbReference>
<sequence>MTSEPKITLFDFPSPVCKPKAWNPNTWKARLVLNYKQIPYKTVWLSYLDVEQTLIKAGGEGKATSTREDDPSKPLYTLPALLDESGPQPVVVIDSLKIAEYLDEKFPERPVIPKKGRAFEYMFEQFFVATVGALIPFPILPFAHDIMDEKSKPYFKRTREARLGKKMEDFSPEGPVRDAQWKDLEKGFDKLAAVLDKNGPDVDFVAGGPEPTRADFIVASYLIWIRSVAPEEWKKRGVDQWANGRWARLLKRTEEWQAVDE</sequence>
<dbReference type="HOGENOM" id="CLU_011226_4_0_1"/>